<evidence type="ECO:0000313" key="1">
    <source>
        <dbReference type="EMBL" id="AUM61935.1"/>
    </source>
</evidence>
<proteinExistence type="predicted"/>
<reference evidence="1" key="1">
    <citation type="submission" date="2017-01" db="EMBL/GenBank/DDBJ databases">
        <title>High-throughput sequencing uncovers low homogeneity in the biogeography of single-stranded DNA viruses.</title>
        <authorList>
            <person name="Pearson V.M."/>
            <person name="Rokyta D.R."/>
        </authorList>
    </citation>
    <scope>NUCLEOTIDE SEQUENCE</scope>
</reference>
<accession>A0A2K9LV12</accession>
<sequence>MPYRYVPIEKKHTYQNFSATIGYRNTFTSAAITPKYPDVGMGTQDRIGDKISPSALILDFSIQHESTYGSPFKRSESNYDVCKSVSGTFTNGTGTVTSTSNPFYVSKPFYPWSANFRMFILETEADFVFGSGTDYIKWFKDNWVYYGASSAPVYSNQEVIMRESTEDTGQFKILYDHQFKLSDRKPIYNFSKTIPLKGQFTFTATTGDVPSSKQYYVIIIPPLSQYDFDTTLLDYNGNSGAITARWLGVCKLNYTDI</sequence>
<protein>
    <submittedName>
        <fullName evidence="1">Putative capsid</fullName>
    </submittedName>
</protein>
<organism evidence="1">
    <name type="scientific">uncultured virus</name>
    <dbReference type="NCBI Taxonomy" id="340016"/>
    <lineage>
        <taxon>Viruses</taxon>
        <taxon>environmental samples</taxon>
    </lineage>
</organism>
<dbReference type="EMBL" id="KY487934">
    <property type="protein sequence ID" value="AUM61935.1"/>
    <property type="molecule type" value="Genomic_DNA"/>
</dbReference>
<gene>
    <name evidence="1" type="primary">Cap</name>
</gene>
<name>A0A2K9LV12_9VIRU</name>